<dbReference type="Gene3D" id="1.10.10.60">
    <property type="entry name" value="Homeodomain-like"/>
    <property type="match status" value="1"/>
</dbReference>
<dbReference type="GO" id="GO:0006338">
    <property type="term" value="P:chromatin remodeling"/>
    <property type="evidence" value="ECO:0007669"/>
    <property type="project" value="TreeGrafter"/>
</dbReference>
<feature type="domain" description="SANT" evidence="14">
    <location>
        <begin position="87"/>
        <end position="139"/>
    </location>
</feature>
<organism evidence="16 17">
    <name type="scientific">Spirodela intermedia</name>
    <name type="common">Intermediate duckweed</name>
    <dbReference type="NCBI Taxonomy" id="51605"/>
    <lineage>
        <taxon>Eukaryota</taxon>
        <taxon>Viridiplantae</taxon>
        <taxon>Streptophyta</taxon>
        <taxon>Embryophyta</taxon>
        <taxon>Tracheophyta</taxon>
        <taxon>Spermatophyta</taxon>
        <taxon>Magnoliopsida</taxon>
        <taxon>Liliopsida</taxon>
        <taxon>Araceae</taxon>
        <taxon>Lemnoideae</taxon>
        <taxon>Spirodela</taxon>
    </lineage>
</organism>
<dbReference type="PROSITE" id="PS50090">
    <property type="entry name" value="MYB_LIKE"/>
    <property type="match status" value="1"/>
</dbReference>
<feature type="compositionally biased region" description="Polar residues" evidence="11">
    <location>
        <begin position="1"/>
        <end position="11"/>
    </location>
</feature>
<feature type="region of interest" description="Disordered" evidence="11">
    <location>
        <begin position="164"/>
        <end position="209"/>
    </location>
</feature>
<dbReference type="OrthoDB" id="270417at2759"/>
<evidence type="ECO:0000256" key="9">
    <source>
        <dbReference type="PIRNR" id="PIRNR025024"/>
    </source>
</evidence>
<evidence type="ECO:0000256" key="8">
    <source>
        <dbReference type="ARBA" id="ARBA00023242"/>
    </source>
</evidence>
<dbReference type="PROSITE" id="PS50135">
    <property type="entry name" value="ZF_ZZ_2"/>
    <property type="match status" value="1"/>
</dbReference>
<evidence type="ECO:0000259" key="15">
    <source>
        <dbReference type="PROSITE" id="PS51294"/>
    </source>
</evidence>
<name>A0A7I8K792_SPIIN</name>
<evidence type="ECO:0000256" key="6">
    <source>
        <dbReference type="ARBA" id="ARBA00023125"/>
    </source>
</evidence>
<keyword evidence="6" id="KW-0238">DNA-binding</keyword>
<dbReference type="PROSITE" id="PS01357">
    <property type="entry name" value="ZF_ZZ_1"/>
    <property type="match status" value="1"/>
</dbReference>
<feature type="domain" description="Myb-like" evidence="12">
    <location>
        <begin position="92"/>
        <end position="135"/>
    </location>
</feature>
<dbReference type="PROSITE" id="PS51293">
    <property type="entry name" value="SANT"/>
    <property type="match status" value="1"/>
</dbReference>
<feature type="compositionally biased region" description="Polar residues" evidence="11">
    <location>
        <begin position="28"/>
        <end position="38"/>
    </location>
</feature>
<dbReference type="InterPro" id="IPR041983">
    <property type="entry name" value="ADA2-like_ZZ"/>
</dbReference>
<feature type="region of interest" description="Disordered" evidence="11">
    <location>
        <begin position="1"/>
        <end position="38"/>
    </location>
</feature>
<dbReference type="Pfam" id="PF22941">
    <property type="entry name" value="TADA2A-like_3rd"/>
    <property type="match status" value="1"/>
</dbReference>
<sequence length="435" mass="48557">MGRSRGVSTNPGDEDLSHRSKRRKAPSSAETLENVTTGSGAGDGKKALYHCNYCNKDISGKIRIKCTKCPDFDLCVECFTDSLSFPLFSPEWNADEEILLLEGIEMYGLGNWAEVAEHVGTKSKGQCIDHYTAYYLNSPCYPLPNMAHVVGKNRKELLAMAKGHVDGKKDGDSVDAKAGVPSNSTGASSAGASKKASRMMHAKEGSDRVKVEGLASSEEGHVDRSVGIKKPKYSGEELPITELSGYNPKRQEFDPEYDADAEQSLAEMEFKETDSETDRELKLRILHIYYSRLDERKRRKDFILERNLLYPSPFEKELSSEDREIYERYKECKAAGCRTRADADAYLAEKAKRELESSGRKVREAGQEQQLCCESRLLPSHFLKMQEVLVTEIMKGTVQQKGDAHGLFKVDPGKVDRVYSVVARKLGKREEPAVA</sequence>
<dbReference type="Gene3D" id="1.10.10.10">
    <property type="entry name" value="Winged helix-like DNA-binding domain superfamily/Winged helix DNA-binding domain"/>
    <property type="match status" value="1"/>
</dbReference>
<dbReference type="FunFam" id="1.10.10.60:FF:000115">
    <property type="entry name" value="Transcriptional adapter 2"/>
    <property type="match status" value="1"/>
</dbReference>
<evidence type="ECO:0000256" key="7">
    <source>
        <dbReference type="ARBA" id="ARBA00023163"/>
    </source>
</evidence>
<evidence type="ECO:0000256" key="10">
    <source>
        <dbReference type="PROSITE-ProRule" id="PRU00228"/>
    </source>
</evidence>
<reference evidence="16" key="1">
    <citation type="submission" date="2020-02" db="EMBL/GenBank/DDBJ databases">
        <authorList>
            <person name="Scholz U."/>
            <person name="Mascher M."/>
            <person name="Fiebig A."/>
        </authorList>
    </citation>
    <scope>NUCLEOTIDE SEQUENCE</scope>
</reference>
<dbReference type="InterPro" id="IPR055141">
    <property type="entry name" value="TADA2A_B-like_dom"/>
</dbReference>
<dbReference type="InterPro" id="IPR001005">
    <property type="entry name" value="SANT/Myb"/>
</dbReference>
<keyword evidence="17" id="KW-1185">Reference proteome</keyword>
<dbReference type="FunFam" id="1.10.10.10:FF:000087">
    <property type="entry name" value="Transcriptional adapter 2"/>
    <property type="match status" value="1"/>
</dbReference>
<evidence type="ECO:0000259" key="14">
    <source>
        <dbReference type="PROSITE" id="PS51293"/>
    </source>
</evidence>
<evidence type="ECO:0000313" key="16">
    <source>
        <dbReference type="EMBL" id="CAA7393347.1"/>
    </source>
</evidence>
<dbReference type="InterPro" id="IPR043145">
    <property type="entry name" value="Znf_ZZ_sf"/>
</dbReference>
<dbReference type="GO" id="GO:0003677">
    <property type="term" value="F:DNA binding"/>
    <property type="evidence" value="ECO:0007669"/>
    <property type="project" value="UniProtKB-KW"/>
</dbReference>
<dbReference type="CDD" id="cd00167">
    <property type="entry name" value="SANT"/>
    <property type="match status" value="1"/>
</dbReference>
<dbReference type="Pfam" id="PF00569">
    <property type="entry name" value="ZZ"/>
    <property type="match status" value="1"/>
</dbReference>
<dbReference type="PROSITE" id="PS51294">
    <property type="entry name" value="HTH_MYB"/>
    <property type="match status" value="1"/>
</dbReference>
<dbReference type="PANTHER" id="PTHR12374">
    <property type="entry name" value="TRANSCRIPTIONAL ADAPTOR 2 ADA2 -RELATED"/>
    <property type="match status" value="1"/>
</dbReference>
<keyword evidence="2" id="KW-0479">Metal-binding</keyword>
<dbReference type="EMBL" id="LR746266">
    <property type="protein sequence ID" value="CAA7393347.1"/>
    <property type="molecule type" value="Genomic_DNA"/>
</dbReference>
<dbReference type="SMART" id="SM00291">
    <property type="entry name" value="ZnF_ZZ"/>
    <property type="match status" value="1"/>
</dbReference>
<dbReference type="InterPro" id="IPR017930">
    <property type="entry name" value="Myb_dom"/>
</dbReference>
<evidence type="ECO:0000256" key="11">
    <source>
        <dbReference type="SAM" id="MobiDB-lite"/>
    </source>
</evidence>
<dbReference type="GO" id="GO:0003713">
    <property type="term" value="F:transcription coactivator activity"/>
    <property type="evidence" value="ECO:0007669"/>
    <property type="project" value="InterPro"/>
</dbReference>
<dbReference type="InterPro" id="IPR017884">
    <property type="entry name" value="SANT_dom"/>
</dbReference>
<dbReference type="Pfam" id="PF00249">
    <property type="entry name" value="Myb_DNA-binding"/>
    <property type="match status" value="1"/>
</dbReference>
<feature type="compositionally biased region" description="Basic and acidic residues" evidence="11">
    <location>
        <begin position="164"/>
        <end position="175"/>
    </location>
</feature>
<dbReference type="SUPFAM" id="SSF46689">
    <property type="entry name" value="Homeodomain-like"/>
    <property type="match status" value="2"/>
</dbReference>
<dbReference type="InterPro" id="IPR016827">
    <property type="entry name" value="Ada2/TADA2"/>
</dbReference>
<keyword evidence="8 9" id="KW-0539">Nucleus</keyword>
<evidence type="ECO:0000259" key="13">
    <source>
        <dbReference type="PROSITE" id="PS50135"/>
    </source>
</evidence>
<evidence type="ECO:0000256" key="3">
    <source>
        <dbReference type="ARBA" id="ARBA00022771"/>
    </source>
</evidence>
<dbReference type="PIRSF" id="PIRSF025024">
    <property type="entry name" value="Transcriptional_adaptor_2"/>
    <property type="match status" value="1"/>
</dbReference>
<keyword evidence="4" id="KW-0862">Zinc</keyword>
<feature type="domain" description="ZZ-type" evidence="13">
    <location>
        <begin position="46"/>
        <end position="103"/>
    </location>
</feature>
<gene>
    <name evidence="16" type="ORF">SI8410_03004109</name>
</gene>
<keyword evidence="3 10" id="KW-0863">Zinc-finger</keyword>
<dbReference type="GO" id="GO:0005634">
    <property type="term" value="C:nucleus"/>
    <property type="evidence" value="ECO:0007669"/>
    <property type="project" value="UniProtKB-SubCell"/>
</dbReference>
<dbReference type="InterPro" id="IPR000433">
    <property type="entry name" value="Znf_ZZ"/>
</dbReference>
<dbReference type="PANTHER" id="PTHR12374:SF20">
    <property type="entry name" value="TRANSCRIPTIONAL ADAPTER 2-ALPHA"/>
    <property type="match status" value="1"/>
</dbReference>
<protein>
    <recommendedName>
        <fullName evidence="9">Transcriptional adapter</fullName>
    </recommendedName>
</protein>
<feature type="domain" description="HTH myb-type" evidence="15">
    <location>
        <begin position="92"/>
        <end position="139"/>
    </location>
</feature>
<evidence type="ECO:0000313" key="17">
    <source>
        <dbReference type="Proteomes" id="UP000663760"/>
    </source>
</evidence>
<evidence type="ECO:0000256" key="1">
    <source>
        <dbReference type="ARBA" id="ARBA00004123"/>
    </source>
</evidence>
<dbReference type="GO" id="GO:0003682">
    <property type="term" value="F:chromatin binding"/>
    <property type="evidence" value="ECO:0007669"/>
    <property type="project" value="TreeGrafter"/>
</dbReference>
<proteinExistence type="predicted"/>
<dbReference type="Proteomes" id="UP000663760">
    <property type="component" value="Chromosome 3"/>
</dbReference>
<keyword evidence="7 9" id="KW-0804">Transcription</keyword>
<evidence type="ECO:0000259" key="12">
    <source>
        <dbReference type="PROSITE" id="PS50090"/>
    </source>
</evidence>
<evidence type="ECO:0000256" key="4">
    <source>
        <dbReference type="ARBA" id="ARBA00022833"/>
    </source>
</evidence>
<dbReference type="Gene3D" id="3.30.60.90">
    <property type="match status" value="1"/>
</dbReference>
<dbReference type="InterPro" id="IPR009057">
    <property type="entry name" value="Homeodomain-like_sf"/>
</dbReference>
<dbReference type="AlphaFoldDB" id="A0A7I8K792"/>
<dbReference type="CDD" id="cd02335">
    <property type="entry name" value="ZZ_ADA2"/>
    <property type="match status" value="1"/>
</dbReference>
<dbReference type="SMART" id="SM00717">
    <property type="entry name" value="SANT"/>
    <property type="match status" value="1"/>
</dbReference>
<keyword evidence="5 9" id="KW-0805">Transcription regulation</keyword>
<dbReference type="InterPro" id="IPR036388">
    <property type="entry name" value="WH-like_DNA-bd_sf"/>
</dbReference>
<dbReference type="GO" id="GO:0006357">
    <property type="term" value="P:regulation of transcription by RNA polymerase II"/>
    <property type="evidence" value="ECO:0007669"/>
    <property type="project" value="InterPro"/>
</dbReference>
<accession>A0A7I8K792</accession>
<dbReference type="GO" id="GO:0008270">
    <property type="term" value="F:zinc ion binding"/>
    <property type="evidence" value="ECO:0007669"/>
    <property type="project" value="UniProtKB-KW"/>
</dbReference>
<evidence type="ECO:0000256" key="2">
    <source>
        <dbReference type="ARBA" id="ARBA00022723"/>
    </source>
</evidence>
<evidence type="ECO:0000256" key="5">
    <source>
        <dbReference type="ARBA" id="ARBA00023015"/>
    </source>
</evidence>
<dbReference type="SUPFAM" id="SSF57850">
    <property type="entry name" value="RING/U-box"/>
    <property type="match status" value="1"/>
</dbReference>
<comment type="subcellular location">
    <subcellularLocation>
        <location evidence="1 9">Nucleus</location>
    </subcellularLocation>
</comment>